<gene>
    <name evidence="3" type="ORF">FD28_GL001497</name>
</gene>
<evidence type="ECO:0000259" key="1">
    <source>
        <dbReference type="Pfam" id="PF13280"/>
    </source>
</evidence>
<dbReference type="EMBL" id="AZFS01000066">
    <property type="protein sequence ID" value="KRL93050.1"/>
    <property type="molecule type" value="Genomic_DNA"/>
</dbReference>
<dbReference type="Pfam" id="PF25583">
    <property type="entry name" value="WCX"/>
    <property type="match status" value="1"/>
</dbReference>
<dbReference type="PATRIC" id="fig|1423753.3.peg.1559"/>
<dbReference type="Pfam" id="PF13280">
    <property type="entry name" value="WYL"/>
    <property type="match status" value="1"/>
</dbReference>
<proteinExistence type="predicted"/>
<protein>
    <submittedName>
        <fullName evidence="3">Transcriptional regulator</fullName>
    </submittedName>
</protein>
<dbReference type="STRING" id="1423753.FD28_GL001497"/>
<name>A0A0R1UNB1_9LACO</name>
<evidence type="ECO:0000313" key="3">
    <source>
        <dbReference type="EMBL" id="KRL93050.1"/>
    </source>
</evidence>
<dbReference type="AlphaFoldDB" id="A0A0R1UNB1"/>
<accession>A0A0R1UNB1</accession>
<dbReference type="PANTHER" id="PTHR34580">
    <property type="match status" value="1"/>
</dbReference>
<dbReference type="InterPro" id="IPR026881">
    <property type="entry name" value="WYL_dom"/>
</dbReference>
<feature type="domain" description="WYL" evidence="1">
    <location>
        <begin position="140"/>
        <end position="206"/>
    </location>
</feature>
<dbReference type="InterPro" id="IPR051534">
    <property type="entry name" value="CBASS_pafABC_assoc_protein"/>
</dbReference>
<feature type="domain" description="WCX" evidence="2">
    <location>
        <begin position="251"/>
        <end position="312"/>
    </location>
</feature>
<organism evidence="3 4">
    <name type="scientific">Levilactobacillus hammesii DSM 16381</name>
    <dbReference type="NCBI Taxonomy" id="1423753"/>
    <lineage>
        <taxon>Bacteria</taxon>
        <taxon>Bacillati</taxon>
        <taxon>Bacillota</taxon>
        <taxon>Bacilli</taxon>
        <taxon>Lactobacillales</taxon>
        <taxon>Lactobacillaceae</taxon>
        <taxon>Levilactobacillus</taxon>
    </lineage>
</organism>
<reference evidence="3 4" key="1">
    <citation type="journal article" date="2015" name="Genome Announc.">
        <title>Expanding the biotechnology potential of lactobacilli through comparative genomics of 213 strains and associated genera.</title>
        <authorList>
            <person name="Sun Z."/>
            <person name="Harris H.M."/>
            <person name="McCann A."/>
            <person name="Guo C."/>
            <person name="Argimon S."/>
            <person name="Zhang W."/>
            <person name="Yang X."/>
            <person name="Jeffery I.B."/>
            <person name="Cooney J.C."/>
            <person name="Kagawa T.F."/>
            <person name="Liu W."/>
            <person name="Song Y."/>
            <person name="Salvetti E."/>
            <person name="Wrobel A."/>
            <person name="Rasinkangas P."/>
            <person name="Parkhill J."/>
            <person name="Rea M.C."/>
            <person name="O'Sullivan O."/>
            <person name="Ritari J."/>
            <person name="Douillard F.P."/>
            <person name="Paul Ross R."/>
            <person name="Yang R."/>
            <person name="Briner A.E."/>
            <person name="Felis G.E."/>
            <person name="de Vos W.M."/>
            <person name="Barrangou R."/>
            <person name="Klaenhammer T.R."/>
            <person name="Caufield P.W."/>
            <person name="Cui Y."/>
            <person name="Zhang H."/>
            <person name="O'Toole P.W."/>
        </authorList>
    </citation>
    <scope>NUCLEOTIDE SEQUENCE [LARGE SCALE GENOMIC DNA]</scope>
    <source>
        <strain evidence="3 4">DSM 16381</strain>
    </source>
</reference>
<dbReference type="InterPro" id="IPR057727">
    <property type="entry name" value="WCX_dom"/>
</dbReference>
<sequence>MEDMQSNQRIAELLTRLMTGEVLQQDLLEQHYAISHRTCQRDLAYIRRALTDYAAGSLVEKKGAYYLSRQSEADDLDMVLTTSNILLGSRALDQPELTATLKYLSNGLSPAMQAIVHQQLTVPRGSYTPLSNAHPLLHQLREVATCISHSQKMVFVYRSSEPGAAQPQVHHAQPVALFFETYYFYVAMLSEEHGGYWLYRLDRIEGILEKRPGEKLDYASRFSLQEHRHYTYLLDSGSLTQIRFIYRNNIHTVLDHFPDSRIIKQNPDGSYLVEAYVKIDGAVLWLLSQGTGLKVLSPVSLVNRMRETLTAAREQYED</sequence>
<evidence type="ECO:0000259" key="2">
    <source>
        <dbReference type="Pfam" id="PF25583"/>
    </source>
</evidence>
<dbReference type="Proteomes" id="UP000051580">
    <property type="component" value="Unassembled WGS sequence"/>
</dbReference>
<comment type="caution">
    <text evidence="3">The sequence shown here is derived from an EMBL/GenBank/DDBJ whole genome shotgun (WGS) entry which is preliminary data.</text>
</comment>
<dbReference type="PANTHER" id="PTHR34580:SF1">
    <property type="entry name" value="PROTEIN PAFC"/>
    <property type="match status" value="1"/>
</dbReference>
<keyword evidence="4" id="KW-1185">Reference proteome</keyword>
<evidence type="ECO:0000313" key="4">
    <source>
        <dbReference type="Proteomes" id="UP000051580"/>
    </source>
</evidence>